<protein>
    <submittedName>
        <fullName evidence="2">Uncharacterized protein</fullName>
    </submittedName>
</protein>
<comment type="caution">
    <text evidence="2">The sequence shown here is derived from an EMBL/GenBank/DDBJ whole genome shotgun (WGS) entry which is preliminary data.</text>
</comment>
<dbReference type="EMBL" id="VTPU01000009">
    <property type="protein sequence ID" value="TZG39139.1"/>
    <property type="molecule type" value="Genomic_DNA"/>
</dbReference>
<sequence>MNDLNRMSNEDLERMIGEAESCIQEIRAEMERRQQQTQHEAIDSLELYLEQADVGWSDVRKFFQQVLQELRR</sequence>
<evidence type="ECO:0000313" key="2">
    <source>
        <dbReference type="EMBL" id="TZG39139.1"/>
    </source>
</evidence>
<keyword evidence="3" id="KW-1185">Reference proteome</keyword>
<feature type="coiled-coil region" evidence="1">
    <location>
        <begin position="9"/>
        <end position="36"/>
    </location>
</feature>
<evidence type="ECO:0000256" key="1">
    <source>
        <dbReference type="SAM" id="Coils"/>
    </source>
</evidence>
<keyword evidence="1" id="KW-0175">Coiled coil</keyword>
<evidence type="ECO:0000313" key="3">
    <source>
        <dbReference type="Proteomes" id="UP000324260"/>
    </source>
</evidence>
<accession>A0A5D9D6E6</accession>
<gene>
    <name evidence="2" type="ORF">FZZ93_10465</name>
</gene>
<organism evidence="2 3">
    <name type="scientific">Halomonas eurihalina</name>
    <dbReference type="NCBI Taxonomy" id="42566"/>
    <lineage>
        <taxon>Bacteria</taxon>
        <taxon>Pseudomonadati</taxon>
        <taxon>Pseudomonadota</taxon>
        <taxon>Gammaproteobacteria</taxon>
        <taxon>Oceanospirillales</taxon>
        <taxon>Halomonadaceae</taxon>
        <taxon>Halomonas</taxon>
    </lineage>
</organism>
<dbReference type="AlphaFoldDB" id="A0A5D9D6E6"/>
<dbReference type="RefSeq" id="WP_149322274.1">
    <property type="nucleotide sequence ID" value="NZ_JARWAH010000003.1"/>
</dbReference>
<dbReference type="Proteomes" id="UP000324260">
    <property type="component" value="Unassembled WGS sequence"/>
</dbReference>
<proteinExistence type="predicted"/>
<name>A0A5D9D6E6_HALER</name>
<reference evidence="2 3" key="1">
    <citation type="submission" date="2019-08" db="EMBL/GenBank/DDBJ databases">
        <title>Draft Genome Sequence of Halomonas eurihalina Isolated from Preserved Hide-surface.</title>
        <authorList>
            <person name="Hussain S.A."/>
            <person name="Xu A."/>
            <person name="Sarker M."/>
            <person name="Sommers C."/>
        </authorList>
    </citation>
    <scope>NUCLEOTIDE SEQUENCE [LARGE SCALE GENOMIC DNA]</scope>
    <source>
        <strain evidence="2 3">MS1</strain>
    </source>
</reference>
<dbReference type="OrthoDB" id="5148398at2"/>